<feature type="region of interest" description="Disordered" evidence="2">
    <location>
        <begin position="1"/>
        <end position="23"/>
    </location>
</feature>
<feature type="coiled-coil region" evidence="1">
    <location>
        <begin position="51"/>
        <end position="98"/>
    </location>
</feature>
<sequence>MTTTTGLVRDKRSQNPRKVFSPTTTSVPLPTNYLIYMEDTVSYSIVGRASIKKIQDKMATLTINKKKLVGEIVVAGSFARCQAELSKLQRASQSVEKDKVASIDHDNILGNYEFNQNDDVVERNEDDGQTDEDLYEESGESDNENFYNQHTNMKRKNQPSNSLIDGSRPAKRCKRTNFDEIYIDSNNQDDSTLCSTTKKASLSTDGCTLKSIEEQMNGFNTNMLKMNHSIRQMASSSNRISSHNFECYRDSNSQQIFPTNVDYNGTNLITIVGKDFGDFARQIMRILYTPDELQTCILPPRRPHLSREPLDPDRFRLLNEAVRVKYRLATHLYDGFFKYHLGPKLSDFLVEERRRDSIKIARNQAKLAACQAATQQQNN</sequence>
<feature type="region of interest" description="Disordered" evidence="2">
    <location>
        <begin position="115"/>
        <end position="169"/>
    </location>
</feature>
<evidence type="ECO:0000256" key="1">
    <source>
        <dbReference type="SAM" id="Coils"/>
    </source>
</evidence>
<dbReference type="Proteomes" id="UP000663874">
    <property type="component" value="Unassembled WGS sequence"/>
</dbReference>
<dbReference type="EMBL" id="CAJOBE010001273">
    <property type="protein sequence ID" value="CAF3729313.1"/>
    <property type="molecule type" value="Genomic_DNA"/>
</dbReference>
<comment type="caution">
    <text evidence="3">The sequence shown here is derived from an EMBL/GenBank/DDBJ whole genome shotgun (WGS) entry which is preliminary data.</text>
</comment>
<accession>A0A814R9I2</accession>
<evidence type="ECO:0000256" key="2">
    <source>
        <dbReference type="SAM" id="MobiDB-lite"/>
    </source>
</evidence>
<feature type="compositionally biased region" description="Acidic residues" evidence="2">
    <location>
        <begin position="124"/>
        <end position="143"/>
    </location>
</feature>
<proteinExistence type="predicted"/>
<reference evidence="3" key="1">
    <citation type="submission" date="2021-02" db="EMBL/GenBank/DDBJ databases">
        <authorList>
            <person name="Nowell W R."/>
        </authorList>
    </citation>
    <scope>NUCLEOTIDE SEQUENCE</scope>
</reference>
<evidence type="ECO:0000313" key="3">
    <source>
        <dbReference type="EMBL" id="CAF1130806.1"/>
    </source>
</evidence>
<organism evidence="3 5">
    <name type="scientific">Rotaria sordida</name>
    <dbReference type="NCBI Taxonomy" id="392033"/>
    <lineage>
        <taxon>Eukaryota</taxon>
        <taxon>Metazoa</taxon>
        <taxon>Spiralia</taxon>
        <taxon>Gnathifera</taxon>
        <taxon>Rotifera</taxon>
        <taxon>Eurotatoria</taxon>
        <taxon>Bdelloidea</taxon>
        <taxon>Philodinida</taxon>
        <taxon>Philodinidae</taxon>
        <taxon>Rotaria</taxon>
    </lineage>
</organism>
<dbReference type="EMBL" id="CAJNOU010000997">
    <property type="protein sequence ID" value="CAF1130806.1"/>
    <property type="molecule type" value="Genomic_DNA"/>
</dbReference>
<protein>
    <submittedName>
        <fullName evidence="3">Uncharacterized protein</fullName>
    </submittedName>
</protein>
<evidence type="ECO:0000313" key="5">
    <source>
        <dbReference type="Proteomes" id="UP000663889"/>
    </source>
</evidence>
<evidence type="ECO:0000313" key="4">
    <source>
        <dbReference type="EMBL" id="CAF3729313.1"/>
    </source>
</evidence>
<dbReference type="AlphaFoldDB" id="A0A814R9I2"/>
<keyword evidence="1" id="KW-0175">Coiled coil</keyword>
<dbReference type="Proteomes" id="UP000663889">
    <property type="component" value="Unassembled WGS sequence"/>
</dbReference>
<gene>
    <name evidence="4" type="ORF">FNK824_LOCUS10991</name>
    <name evidence="3" type="ORF">SEV965_LOCUS17407</name>
</gene>
<name>A0A814R9I2_9BILA</name>